<dbReference type="InterPro" id="IPR010998">
    <property type="entry name" value="Integrase_recombinase_N"/>
</dbReference>
<proteinExistence type="predicted"/>
<evidence type="ECO:0000256" key="1">
    <source>
        <dbReference type="ARBA" id="ARBA00023125"/>
    </source>
</evidence>
<organism evidence="2 3">
    <name type="scientific">Actinacidiphila oryziradicis</name>
    <dbReference type="NCBI Taxonomy" id="2571141"/>
    <lineage>
        <taxon>Bacteria</taxon>
        <taxon>Bacillati</taxon>
        <taxon>Actinomycetota</taxon>
        <taxon>Actinomycetes</taxon>
        <taxon>Kitasatosporales</taxon>
        <taxon>Streptomycetaceae</taxon>
        <taxon>Actinacidiphila</taxon>
    </lineage>
</organism>
<accession>A0A4U0S5K2</accession>
<gene>
    <name evidence="2" type="ORF">FCI23_51920</name>
</gene>
<dbReference type="EMBL" id="SUMC01000177">
    <property type="protein sequence ID" value="TJZ95674.1"/>
    <property type="molecule type" value="Genomic_DNA"/>
</dbReference>
<dbReference type="Proteomes" id="UP000305778">
    <property type="component" value="Unassembled WGS sequence"/>
</dbReference>
<dbReference type="Gene3D" id="1.10.150.130">
    <property type="match status" value="1"/>
</dbReference>
<evidence type="ECO:0000313" key="2">
    <source>
        <dbReference type="EMBL" id="TJZ95674.1"/>
    </source>
</evidence>
<dbReference type="OrthoDB" id="8776710at2"/>
<reference evidence="2 3" key="1">
    <citation type="submission" date="2019-04" db="EMBL/GenBank/DDBJ databases">
        <title>Streptomyces oryziradicis sp. nov., a novel actinomycete isolated from rhizosphere soil of rice (Oryza sativa L.).</title>
        <authorList>
            <person name="Li C."/>
        </authorList>
    </citation>
    <scope>NUCLEOTIDE SEQUENCE [LARGE SCALE GENOMIC DNA]</scope>
    <source>
        <strain evidence="2 3">NEAU-C40</strain>
    </source>
</reference>
<name>A0A4U0S5K2_9ACTN</name>
<dbReference type="GO" id="GO:0003677">
    <property type="term" value="F:DNA binding"/>
    <property type="evidence" value="ECO:0007669"/>
    <property type="project" value="UniProtKB-KW"/>
</dbReference>
<evidence type="ECO:0000313" key="3">
    <source>
        <dbReference type="Proteomes" id="UP000305778"/>
    </source>
</evidence>
<dbReference type="RefSeq" id="WP_136730921.1">
    <property type="nucleotide sequence ID" value="NZ_SUMC01000177.1"/>
</dbReference>
<keyword evidence="3" id="KW-1185">Reference proteome</keyword>
<sequence>MTALAAELAPLPGPDTPTIAPARIVTGYTGPVSRYGDPVWTLEPLNANPSADQHRIHWVKVPPSFRPELQLVAFRLINQALPDSFLTNRHPSWRTRQSANKIYQAVLTWRAFAEWLEKRGVTSLTDCTTEDFIGYGSHLVRGRGLSRNSVQHQLIALRIMSGNAKVPSGLGR</sequence>
<dbReference type="AlphaFoldDB" id="A0A4U0S5K2"/>
<protein>
    <recommendedName>
        <fullName evidence="4">Core-binding (CB) domain-containing protein</fullName>
    </recommendedName>
</protein>
<comment type="caution">
    <text evidence="2">The sequence shown here is derived from an EMBL/GenBank/DDBJ whole genome shotgun (WGS) entry which is preliminary data.</text>
</comment>
<keyword evidence="1" id="KW-0238">DNA-binding</keyword>
<evidence type="ECO:0008006" key="4">
    <source>
        <dbReference type="Google" id="ProtNLM"/>
    </source>
</evidence>